<organism evidence="3 4">
    <name type="scientific">Pedobacter suwonensis</name>
    <dbReference type="NCBI Taxonomy" id="332999"/>
    <lineage>
        <taxon>Bacteria</taxon>
        <taxon>Pseudomonadati</taxon>
        <taxon>Bacteroidota</taxon>
        <taxon>Sphingobacteriia</taxon>
        <taxon>Sphingobacteriales</taxon>
        <taxon>Sphingobacteriaceae</taxon>
        <taxon>Pedobacter</taxon>
    </lineage>
</organism>
<dbReference type="SUPFAM" id="SSF51261">
    <property type="entry name" value="Duplicated hybrid motif"/>
    <property type="match status" value="1"/>
</dbReference>
<dbReference type="AlphaFoldDB" id="A0A1I0SNH6"/>
<keyword evidence="1" id="KW-0732">Signal</keyword>
<gene>
    <name evidence="3" type="ORF">SAMN04488511_102233</name>
</gene>
<dbReference type="Gene3D" id="2.70.70.10">
    <property type="entry name" value="Glucose Permease (Domain IIA)"/>
    <property type="match status" value="1"/>
</dbReference>
<name>A0A1I0SNH6_9SPHI</name>
<dbReference type="STRING" id="332999.SAMN04488511_102233"/>
<dbReference type="CDD" id="cd12797">
    <property type="entry name" value="M23_peptidase"/>
    <property type="match status" value="1"/>
</dbReference>
<protein>
    <submittedName>
        <fullName evidence="3">Peptidase family M23</fullName>
    </submittedName>
</protein>
<dbReference type="InterPro" id="IPR050570">
    <property type="entry name" value="Cell_wall_metabolism_enzyme"/>
</dbReference>
<reference evidence="4" key="1">
    <citation type="submission" date="2016-10" db="EMBL/GenBank/DDBJ databases">
        <authorList>
            <person name="Varghese N."/>
            <person name="Submissions S."/>
        </authorList>
    </citation>
    <scope>NUCLEOTIDE SEQUENCE [LARGE SCALE GENOMIC DNA]</scope>
    <source>
        <strain evidence="4">DSM 18130</strain>
    </source>
</reference>
<evidence type="ECO:0000256" key="1">
    <source>
        <dbReference type="ARBA" id="ARBA00022729"/>
    </source>
</evidence>
<proteinExistence type="predicted"/>
<dbReference type="PANTHER" id="PTHR21666">
    <property type="entry name" value="PEPTIDASE-RELATED"/>
    <property type="match status" value="1"/>
</dbReference>
<dbReference type="PANTHER" id="PTHR21666:SF289">
    <property type="entry name" value="L-ALA--D-GLU ENDOPEPTIDASE"/>
    <property type="match status" value="1"/>
</dbReference>
<dbReference type="GO" id="GO:0004222">
    <property type="term" value="F:metalloendopeptidase activity"/>
    <property type="evidence" value="ECO:0007669"/>
    <property type="project" value="TreeGrafter"/>
</dbReference>
<dbReference type="InterPro" id="IPR016047">
    <property type="entry name" value="M23ase_b-sheet_dom"/>
</dbReference>
<feature type="domain" description="M23ase beta-sheet core" evidence="2">
    <location>
        <begin position="4"/>
        <end position="96"/>
    </location>
</feature>
<dbReference type="InterPro" id="IPR011055">
    <property type="entry name" value="Dup_hybrid_motif"/>
</dbReference>
<evidence type="ECO:0000313" key="4">
    <source>
        <dbReference type="Proteomes" id="UP000198836"/>
    </source>
</evidence>
<dbReference type="EMBL" id="FOJM01000002">
    <property type="protein sequence ID" value="SFA41065.1"/>
    <property type="molecule type" value="Genomic_DNA"/>
</dbReference>
<dbReference type="Pfam" id="PF01551">
    <property type="entry name" value="Peptidase_M23"/>
    <property type="match status" value="1"/>
</dbReference>
<sequence>MNVFHAGIDLYARSDTVFAILPGKVIKVSCDLITGNYIIIAHGAYSSVYGHLSNSFVSVGDLVASGTSIAISGHTGRVTGEHLHFGIKHKRRFIDPLRMLYLFGKLNGYELYLFLNDLVEFEKDSCPGD</sequence>
<evidence type="ECO:0000313" key="3">
    <source>
        <dbReference type="EMBL" id="SFA41065.1"/>
    </source>
</evidence>
<keyword evidence="4" id="KW-1185">Reference proteome</keyword>
<dbReference type="Proteomes" id="UP000198836">
    <property type="component" value="Unassembled WGS sequence"/>
</dbReference>
<evidence type="ECO:0000259" key="2">
    <source>
        <dbReference type="Pfam" id="PF01551"/>
    </source>
</evidence>
<accession>A0A1I0SNH6</accession>